<dbReference type="HOGENOM" id="CLU_1957405_0_0_9"/>
<dbReference type="KEGG" id="gwc:GWCH70_3131"/>
<organism evidence="1">
    <name type="scientific">Geobacillus sp. (strain WCH70)</name>
    <dbReference type="NCBI Taxonomy" id="471223"/>
    <lineage>
        <taxon>Bacteria</taxon>
        <taxon>Bacillati</taxon>
        <taxon>Bacillota</taxon>
        <taxon>Bacilli</taxon>
        <taxon>Bacillales</taxon>
        <taxon>Anoxybacillaceae</taxon>
        <taxon>Geobacillus</taxon>
    </lineage>
</organism>
<proteinExistence type="predicted"/>
<dbReference type="OrthoDB" id="2737829at2"/>
<dbReference type="eggNOG" id="ENOG5032YJV">
    <property type="taxonomic scope" value="Bacteria"/>
</dbReference>
<dbReference type="AlphaFoldDB" id="C5D8F2"/>
<reference evidence="1" key="1">
    <citation type="submission" date="2009-06" db="EMBL/GenBank/DDBJ databases">
        <title>Complete sequence of chromosome of Geopacillus sp. WCH70.</title>
        <authorList>
            <consortium name="US DOE Joint Genome Institute"/>
            <person name="Lucas S."/>
            <person name="Copeland A."/>
            <person name="Lapidus A."/>
            <person name="Glavina del Rio T."/>
            <person name="Dalin E."/>
            <person name="Tice H."/>
            <person name="Bruce D."/>
            <person name="Goodwin L."/>
            <person name="Pitluck S."/>
            <person name="Chertkov O."/>
            <person name="Brettin T."/>
            <person name="Detter J.C."/>
            <person name="Han C."/>
            <person name="Larimer F."/>
            <person name="Land M."/>
            <person name="Hauser L."/>
            <person name="Kyrpides N."/>
            <person name="Mikhailova N."/>
            <person name="Brumm P."/>
            <person name="Mead D.A."/>
            <person name="Richardson P."/>
        </authorList>
    </citation>
    <scope>NUCLEOTIDE SEQUENCE [LARGE SCALE GENOMIC DNA]</scope>
    <source>
        <strain evidence="1">WCH70</strain>
    </source>
</reference>
<evidence type="ECO:0008006" key="2">
    <source>
        <dbReference type="Google" id="ProtNLM"/>
    </source>
</evidence>
<evidence type="ECO:0000313" key="1">
    <source>
        <dbReference type="EMBL" id="ACS25790.1"/>
    </source>
</evidence>
<sequence length="131" mass="15672">MFNSLPYGIKISITRSISAAFEKYMEMIQWDEKKYDLKEFITYWRDYAQKNASWFKKIDDEIKAHPDFHEELAVKINEVIEKVLTDPPTDQEMKELDNLIAQLGIDDIDYTCRMEAKYYIERLKEKLTSQS</sequence>
<protein>
    <recommendedName>
        <fullName evidence="2">Group-specific protein</fullName>
    </recommendedName>
</protein>
<dbReference type="EMBL" id="CP001638">
    <property type="protein sequence ID" value="ACS25790.1"/>
    <property type="molecule type" value="Genomic_DNA"/>
</dbReference>
<name>C5D8F2_GEOSW</name>
<accession>C5D8F2</accession>
<gene>
    <name evidence="1" type="ordered locus">GWCH70_3131</name>
</gene>